<dbReference type="PANTHER" id="PTHR23417:SF14">
    <property type="entry name" value="PENTACOTRIPEPTIDE-REPEAT REGION OF PRORP DOMAIN-CONTAINING PROTEIN"/>
    <property type="match status" value="1"/>
</dbReference>
<dbReference type="HAMAP" id="MF_01057">
    <property type="entry name" value="tRNA_methyltr_TrmB"/>
    <property type="match status" value="1"/>
</dbReference>
<name>A0A4R1IAM0_ANCAQ</name>
<feature type="binding site" evidence="7">
    <location>
        <begin position="227"/>
        <end position="230"/>
    </location>
    <ligand>
        <name>substrate</name>
    </ligand>
</feature>
<evidence type="ECO:0000256" key="6">
    <source>
        <dbReference type="ARBA" id="ARBA00022694"/>
    </source>
</evidence>
<comment type="caution">
    <text evidence="8">The sequence shown here is derived from an EMBL/GenBank/DDBJ whole genome shotgun (WGS) entry which is preliminary data.</text>
</comment>
<evidence type="ECO:0000313" key="9">
    <source>
        <dbReference type="Proteomes" id="UP000295030"/>
    </source>
</evidence>
<keyword evidence="9" id="KW-1185">Reference proteome</keyword>
<feature type="binding site" evidence="7">
    <location>
        <position position="153"/>
    </location>
    <ligand>
        <name>S-adenosyl-L-methionine</name>
        <dbReference type="ChEBI" id="CHEBI:59789"/>
    </ligand>
</feature>
<dbReference type="NCBIfam" id="TIGR00091">
    <property type="entry name" value="tRNA (guanosine(46)-N7)-methyltransferase TrmB"/>
    <property type="match status" value="1"/>
</dbReference>
<dbReference type="InterPro" id="IPR055361">
    <property type="entry name" value="tRNA_methyltr_TrmB_bact"/>
</dbReference>
<feature type="binding site" evidence="7">
    <location>
        <position position="104"/>
    </location>
    <ligand>
        <name>S-adenosyl-L-methionine</name>
        <dbReference type="ChEBI" id="CHEBI:59789"/>
    </ligand>
</feature>
<dbReference type="GO" id="GO:0008176">
    <property type="term" value="F:tRNA (guanine(46)-N7)-methyltransferase activity"/>
    <property type="evidence" value="ECO:0007669"/>
    <property type="project" value="UniProtKB-UniRule"/>
</dbReference>
<dbReference type="InterPro" id="IPR029063">
    <property type="entry name" value="SAM-dependent_MTases_sf"/>
</dbReference>
<dbReference type="PANTHER" id="PTHR23417">
    <property type="entry name" value="3-DEOXY-D-MANNO-OCTULOSONIC-ACID TRANSFERASE/TRNA GUANINE-N 7 - -METHYLTRANSFERASE"/>
    <property type="match status" value="1"/>
</dbReference>
<dbReference type="PROSITE" id="PS51625">
    <property type="entry name" value="SAM_MT_TRMB"/>
    <property type="match status" value="1"/>
</dbReference>
<feature type="binding site" evidence="7">
    <location>
        <position position="157"/>
    </location>
    <ligand>
        <name>substrate</name>
    </ligand>
</feature>
<dbReference type="EC" id="2.1.1.33" evidence="7"/>
<keyword evidence="4 7" id="KW-0808">Transferase</keyword>
<sequence>MTADDPNNDETAAGRIGAPRDAAFYGRRKGKKLRTAQAAHLAQDLPRLSIALDDIGTAPHDANALAALFPHPVREVRLEIGFGGGEHLVAEAERHPDIGYIGAEAFLNGIAKATTRVSEKGLANVRLYGDDVIPLLDRLPAASLARIDLLYPDPWPKRRHWKRRFVQADNIDRIARLLVPGGHFRFATDIEHYAAWTLRQLLADPRFDWTAERADDWRLAWAGWPGTRYEAKALREGRRPGYYEFQRH</sequence>
<reference evidence="8 9" key="1">
    <citation type="submission" date="2019-03" db="EMBL/GenBank/DDBJ databases">
        <title>Genomic Encyclopedia of Type Strains, Phase IV (KMG-IV): sequencing the most valuable type-strain genomes for metagenomic binning, comparative biology and taxonomic classification.</title>
        <authorList>
            <person name="Goeker M."/>
        </authorList>
    </citation>
    <scope>NUCLEOTIDE SEQUENCE [LARGE SCALE GENOMIC DNA]</scope>
    <source>
        <strain evidence="8 9">DSM 101</strain>
    </source>
</reference>
<dbReference type="GO" id="GO:0043527">
    <property type="term" value="C:tRNA methyltransferase complex"/>
    <property type="evidence" value="ECO:0007669"/>
    <property type="project" value="TreeGrafter"/>
</dbReference>
<dbReference type="SUPFAM" id="SSF53335">
    <property type="entry name" value="S-adenosyl-L-methionine-dependent methyltransferases"/>
    <property type="match status" value="1"/>
</dbReference>
<comment type="catalytic activity">
    <reaction evidence="1 7">
        <text>guanosine(46) in tRNA + S-adenosyl-L-methionine = N(7)-methylguanosine(46) in tRNA + S-adenosyl-L-homocysteine</text>
        <dbReference type="Rhea" id="RHEA:42708"/>
        <dbReference type="Rhea" id="RHEA-COMP:10188"/>
        <dbReference type="Rhea" id="RHEA-COMP:10189"/>
        <dbReference type="ChEBI" id="CHEBI:57856"/>
        <dbReference type="ChEBI" id="CHEBI:59789"/>
        <dbReference type="ChEBI" id="CHEBI:74269"/>
        <dbReference type="ChEBI" id="CHEBI:74480"/>
        <dbReference type="EC" id="2.1.1.33"/>
    </reaction>
</comment>
<dbReference type="EMBL" id="SMFY01000001">
    <property type="protein sequence ID" value="TCK30039.1"/>
    <property type="molecule type" value="Genomic_DNA"/>
</dbReference>
<comment type="similarity">
    <text evidence="7">Belongs to the class I-like SAM-binding methyltransferase superfamily. TrmB family.</text>
</comment>
<evidence type="ECO:0000256" key="5">
    <source>
        <dbReference type="ARBA" id="ARBA00022691"/>
    </source>
</evidence>
<dbReference type="UniPathway" id="UPA00989"/>
<feature type="binding site" evidence="7">
    <location>
        <position position="131"/>
    </location>
    <ligand>
        <name>S-adenosyl-L-methionine</name>
        <dbReference type="ChEBI" id="CHEBI:59789"/>
    </ligand>
</feature>
<accession>A0A4R1IAM0</accession>
<gene>
    <name evidence="7" type="primary">trmB</name>
    <name evidence="8" type="ORF">EV667_0124</name>
</gene>
<comment type="caution">
    <text evidence="7">Lacks conserved residue(s) required for the propagation of feature annotation.</text>
</comment>
<organism evidence="8 9">
    <name type="scientific">Ancylobacter aquaticus</name>
    <dbReference type="NCBI Taxonomy" id="100"/>
    <lineage>
        <taxon>Bacteria</taxon>
        <taxon>Pseudomonadati</taxon>
        <taxon>Pseudomonadota</taxon>
        <taxon>Alphaproteobacteria</taxon>
        <taxon>Hyphomicrobiales</taxon>
        <taxon>Xanthobacteraceae</taxon>
        <taxon>Ancylobacter</taxon>
    </lineage>
</organism>
<feature type="binding site" evidence="7">
    <location>
        <position position="189"/>
    </location>
    <ligand>
        <name>substrate</name>
    </ligand>
</feature>
<evidence type="ECO:0000256" key="4">
    <source>
        <dbReference type="ARBA" id="ARBA00022679"/>
    </source>
</evidence>
<dbReference type="Gene3D" id="3.40.50.150">
    <property type="entry name" value="Vaccinia Virus protein VP39"/>
    <property type="match status" value="1"/>
</dbReference>
<keyword evidence="5 7" id="KW-0949">S-adenosyl-L-methionine</keyword>
<evidence type="ECO:0000256" key="1">
    <source>
        <dbReference type="ARBA" id="ARBA00000142"/>
    </source>
</evidence>
<evidence type="ECO:0000256" key="3">
    <source>
        <dbReference type="ARBA" id="ARBA00022603"/>
    </source>
</evidence>
<dbReference type="RefSeq" id="WP_131833414.1">
    <property type="nucleotide sequence ID" value="NZ_SMFY01000001.1"/>
</dbReference>
<comment type="pathway">
    <text evidence="7">tRNA modification; N(7)-methylguanine-tRNA biosynthesis.</text>
</comment>
<evidence type="ECO:0000256" key="2">
    <source>
        <dbReference type="ARBA" id="ARBA00003015"/>
    </source>
</evidence>
<protein>
    <recommendedName>
        <fullName evidence="7">tRNA (guanine-N(7)-)-methyltransferase</fullName>
        <ecNumber evidence="7">2.1.1.33</ecNumber>
    </recommendedName>
    <alternativeName>
        <fullName evidence="7">tRNA (guanine(46)-N(7))-methyltransferase</fullName>
    </alternativeName>
    <alternativeName>
        <fullName evidence="7">tRNA(m7G46)-methyltransferase</fullName>
    </alternativeName>
</protein>
<comment type="function">
    <text evidence="2 7">Catalyzes the formation of N(7)-methylguanine at position 46 (m7G46) in tRNA.</text>
</comment>
<proteinExistence type="inferred from homology"/>
<dbReference type="Proteomes" id="UP000295030">
    <property type="component" value="Unassembled WGS sequence"/>
</dbReference>
<dbReference type="OrthoDB" id="9802090at2"/>
<dbReference type="InterPro" id="IPR003358">
    <property type="entry name" value="tRNA_(Gua-N-7)_MeTrfase_Trmb"/>
</dbReference>
<feature type="binding site" evidence="7">
    <location>
        <position position="79"/>
    </location>
    <ligand>
        <name>S-adenosyl-L-methionine</name>
        <dbReference type="ChEBI" id="CHEBI:59789"/>
    </ligand>
</feature>
<keyword evidence="6 7" id="KW-0819">tRNA processing</keyword>
<dbReference type="AlphaFoldDB" id="A0A4R1IAM0"/>
<keyword evidence="3 7" id="KW-0489">Methyltransferase</keyword>
<dbReference type="Pfam" id="PF02390">
    <property type="entry name" value="Methyltransf_4"/>
    <property type="match status" value="1"/>
</dbReference>
<evidence type="ECO:0000313" key="8">
    <source>
        <dbReference type="EMBL" id="TCK30039.1"/>
    </source>
</evidence>
<evidence type="ECO:0000256" key="7">
    <source>
        <dbReference type="HAMAP-Rule" id="MF_01057"/>
    </source>
</evidence>